<evidence type="ECO:0000256" key="1">
    <source>
        <dbReference type="SAM" id="MobiDB-lite"/>
    </source>
</evidence>
<dbReference type="EMBL" id="CP003924">
    <property type="protein sequence ID" value="AGS34240.1"/>
    <property type="molecule type" value="Genomic_DNA"/>
</dbReference>
<evidence type="ECO:0000313" key="2">
    <source>
        <dbReference type="EMBL" id="AGS34240.1"/>
    </source>
</evidence>
<evidence type="ECO:0000313" key="3">
    <source>
        <dbReference type="Proteomes" id="UP000015388"/>
    </source>
</evidence>
<dbReference type="InterPro" id="IPR021391">
    <property type="entry name" value="DUF3027"/>
</dbReference>
<feature type="region of interest" description="Disordered" evidence="1">
    <location>
        <begin position="225"/>
        <end position="247"/>
    </location>
</feature>
<dbReference type="Pfam" id="PF11228">
    <property type="entry name" value="DUF3027"/>
    <property type="match status" value="1"/>
</dbReference>
<name>S5T105_9CORY</name>
<feature type="compositionally biased region" description="Basic residues" evidence="1">
    <location>
        <begin position="1"/>
        <end position="14"/>
    </location>
</feature>
<accession>S5T105</accession>
<keyword evidence="3" id="KW-1185">Reference proteome</keyword>
<dbReference type="AlphaFoldDB" id="S5T105"/>
<protein>
    <recommendedName>
        <fullName evidence="4">DUF3027 domain-containing protein</fullName>
    </recommendedName>
</protein>
<dbReference type="PATRIC" id="fig|1224163.3.peg.759"/>
<dbReference type="HOGENOM" id="CLU_035969_1_1_11"/>
<evidence type="ECO:0008006" key="4">
    <source>
        <dbReference type="Google" id="ProtNLM"/>
    </source>
</evidence>
<organism evidence="2 3">
    <name type="scientific">Corynebacterium maris DSM 45190</name>
    <dbReference type="NCBI Taxonomy" id="1224163"/>
    <lineage>
        <taxon>Bacteria</taxon>
        <taxon>Bacillati</taxon>
        <taxon>Actinomycetota</taxon>
        <taxon>Actinomycetes</taxon>
        <taxon>Mycobacteriales</taxon>
        <taxon>Corynebacteriaceae</taxon>
        <taxon>Corynebacterium</taxon>
    </lineage>
</organism>
<dbReference type="RefSeq" id="WP_020934173.1">
    <property type="nucleotide sequence ID" value="NC_021915.1"/>
</dbReference>
<dbReference type="OrthoDB" id="3210158at2"/>
<reference evidence="2 3" key="1">
    <citation type="submission" date="2012-11" db="EMBL/GenBank/DDBJ databases">
        <title>The complete genome sequence of Corynebacterium maris Coryn-1 (=DSM 45190).</title>
        <authorList>
            <person name="Schaffert L."/>
            <person name="Albersmeier A."/>
            <person name="Kalinowski J."/>
            <person name="Ruckert C."/>
        </authorList>
    </citation>
    <scope>NUCLEOTIDE SEQUENCE [LARGE SCALE GENOMIC DNA]</scope>
    <source>
        <strain evidence="3">Coryn-1</strain>
    </source>
</reference>
<feature type="region of interest" description="Disordered" evidence="1">
    <location>
        <begin position="1"/>
        <end position="20"/>
    </location>
</feature>
<dbReference type="eggNOG" id="ENOG502ZBU7">
    <property type="taxonomic scope" value="Bacteria"/>
</dbReference>
<sequence>MSHSNRRRSRKKPSTRTTPLLGNDAVVVARRALEELGEGDVGEHVGVSGLTANVATHRFAAEVPGYPGWEWNAVLACASGSDYVTVNEVALVPAPTGEALRAPEWVPYDQRVLPGDLGPGDLMPPAPDDVRLTDDADDPEAVDVGVDKRKSFLTRTGLNEALTRWRTGEYGPNSEFAEQAQLTCRTCAFFLPAGGAIGQTYGVCANEFSADGVLVHQTYGCGAHSETTLTDDSEDPDYFDDERPLFS</sequence>
<gene>
    <name evidence="2" type="ORF">B841_03785</name>
</gene>
<dbReference type="Proteomes" id="UP000015388">
    <property type="component" value="Chromosome"/>
</dbReference>
<dbReference type="KEGG" id="cmd:B841_03785"/>
<dbReference type="STRING" id="1224163.B841_03785"/>
<proteinExistence type="predicted"/>
<feature type="compositionally biased region" description="Acidic residues" evidence="1">
    <location>
        <begin position="229"/>
        <end position="240"/>
    </location>
</feature>